<dbReference type="PANTHER" id="PTHR34471">
    <property type="entry name" value="ARGININE REPRESSOR"/>
    <property type="match status" value="1"/>
</dbReference>
<evidence type="ECO:0000256" key="5">
    <source>
        <dbReference type="ARBA" id="ARBA00022490"/>
    </source>
</evidence>
<keyword evidence="5 9" id="KW-0963">Cytoplasm</keyword>
<evidence type="ECO:0000259" key="10">
    <source>
        <dbReference type="Pfam" id="PF01316"/>
    </source>
</evidence>
<comment type="function">
    <text evidence="9">Regulates arginine biosynthesis genes.</text>
</comment>
<dbReference type="NCBIfam" id="TIGR01529">
    <property type="entry name" value="argR_whole"/>
    <property type="match status" value="1"/>
</dbReference>
<name>A0A0F5IJ46_9BACT</name>
<keyword evidence="8 9" id="KW-0804">Transcription</keyword>
<evidence type="ECO:0000256" key="6">
    <source>
        <dbReference type="ARBA" id="ARBA00023015"/>
    </source>
</evidence>
<comment type="similarity">
    <text evidence="3 9">Belongs to the ArgR family.</text>
</comment>
<dbReference type="GO" id="GO:1900079">
    <property type="term" value="P:regulation of arginine biosynthetic process"/>
    <property type="evidence" value="ECO:0007669"/>
    <property type="project" value="UniProtKB-UniRule"/>
</dbReference>
<keyword evidence="6 9" id="KW-0805">Transcription regulation</keyword>
<evidence type="ECO:0000256" key="2">
    <source>
        <dbReference type="ARBA" id="ARBA00005040"/>
    </source>
</evidence>
<comment type="pathway">
    <text evidence="2 9">Amino-acid biosynthesis; L-arginine biosynthesis [regulation].</text>
</comment>
<keyword evidence="9" id="KW-0055">Arginine biosynthesis</keyword>
<sequence>MYIYSIIRFIFATVLHKYTNMSTKKERLDAICRIIQTKAICNQEELLKELEASGFQVTQATLSRDIKQLKVAKVHDANGDYVYCLPDYSALIQPNKVQTEHHPNIEFSGNLAVVKTRPGYAMGIASDIDTHAPHEILGTIAGDDTILIIPREGISRDRIVKALSHFI</sequence>
<dbReference type="Proteomes" id="UP000033047">
    <property type="component" value="Unassembled WGS sequence"/>
</dbReference>
<keyword evidence="7 9" id="KW-0238">DNA-binding</keyword>
<comment type="subcellular location">
    <subcellularLocation>
        <location evidence="1 9">Cytoplasm</location>
    </subcellularLocation>
</comment>
<evidence type="ECO:0000259" key="11">
    <source>
        <dbReference type="Pfam" id="PF02863"/>
    </source>
</evidence>
<dbReference type="Pfam" id="PF01316">
    <property type="entry name" value="Arg_repressor"/>
    <property type="match status" value="1"/>
</dbReference>
<evidence type="ECO:0000256" key="3">
    <source>
        <dbReference type="ARBA" id="ARBA00008316"/>
    </source>
</evidence>
<dbReference type="SUPFAM" id="SSF46785">
    <property type="entry name" value="Winged helix' DNA-binding domain"/>
    <property type="match status" value="1"/>
</dbReference>
<dbReference type="PATRIC" id="fig|927665.4.peg.4954"/>
<evidence type="ECO:0000313" key="13">
    <source>
        <dbReference type="Proteomes" id="UP000033047"/>
    </source>
</evidence>
<dbReference type="GO" id="GO:0034618">
    <property type="term" value="F:arginine binding"/>
    <property type="evidence" value="ECO:0007669"/>
    <property type="project" value="InterPro"/>
</dbReference>
<evidence type="ECO:0000256" key="1">
    <source>
        <dbReference type="ARBA" id="ARBA00004496"/>
    </source>
</evidence>
<evidence type="ECO:0000256" key="4">
    <source>
        <dbReference type="ARBA" id="ARBA00021148"/>
    </source>
</evidence>
<evidence type="ECO:0000256" key="9">
    <source>
        <dbReference type="HAMAP-Rule" id="MF_00173"/>
    </source>
</evidence>
<dbReference type="GO" id="GO:0003700">
    <property type="term" value="F:DNA-binding transcription factor activity"/>
    <property type="evidence" value="ECO:0007669"/>
    <property type="project" value="UniProtKB-UniRule"/>
</dbReference>
<organism evidence="12 13">
    <name type="scientific">Parabacteroides goldsteinii DSM 19448 = WAL 12034</name>
    <dbReference type="NCBI Taxonomy" id="927665"/>
    <lineage>
        <taxon>Bacteria</taxon>
        <taxon>Pseudomonadati</taxon>
        <taxon>Bacteroidota</taxon>
        <taxon>Bacteroidia</taxon>
        <taxon>Bacteroidales</taxon>
        <taxon>Tannerellaceae</taxon>
        <taxon>Parabacteroides</taxon>
    </lineage>
</organism>
<dbReference type="EMBL" id="AQHV01000028">
    <property type="protein sequence ID" value="KKB45546.1"/>
    <property type="molecule type" value="Genomic_DNA"/>
</dbReference>
<dbReference type="STRING" id="927665.HMPREF1535_04830"/>
<dbReference type="PANTHER" id="PTHR34471:SF1">
    <property type="entry name" value="ARGININE REPRESSOR"/>
    <property type="match status" value="1"/>
</dbReference>
<feature type="domain" description="Arginine repressor C-terminal" evidence="11">
    <location>
        <begin position="104"/>
        <end position="163"/>
    </location>
</feature>
<proteinExistence type="inferred from homology"/>
<evidence type="ECO:0000256" key="8">
    <source>
        <dbReference type="ARBA" id="ARBA00023163"/>
    </source>
</evidence>
<gene>
    <name evidence="9" type="primary">argR</name>
    <name evidence="12" type="ORF">HMPREF1535_04830</name>
</gene>
<dbReference type="SUPFAM" id="SSF55252">
    <property type="entry name" value="C-terminal domain of arginine repressor"/>
    <property type="match status" value="1"/>
</dbReference>
<dbReference type="GO" id="GO:0003677">
    <property type="term" value="F:DNA binding"/>
    <property type="evidence" value="ECO:0007669"/>
    <property type="project" value="UniProtKB-KW"/>
</dbReference>
<feature type="domain" description="Arginine repressor DNA-binding" evidence="10">
    <location>
        <begin position="23"/>
        <end position="88"/>
    </location>
</feature>
<dbReference type="InterPro" id="IPR001669">
    <property type="entry name" value="Arg_repress"/>
</dbReference>
<dbReference type="GO" id="GO:0006526">
    <property type="term" value="P:L-arginine biosynthetic process"/>
    <property type="evidence" value="ECO:0007669"/>
    <property type="project" value="UniProtKB-UniPathway"/>
</dbReference>
<evidence type="ECO:0000313" key="12">
    <source>
        <dbReference type="EMBL" id="KKB45546.1"/>
    </source>
</evidence>
<dbReference type="GO" id="GO:0005737">
    <property type="term" value="C:cytoplasm"/>
    <property type="evidence" value="ECO:0007669"/>
    <property type="project" value="UniProtKB-SubCell"/>
</dbReference>
<dbReference type="Pfam" id="PF02863">
    <property type="entry name" value="Arg_repressor_C"/>
    <property type="match status" value="1"/>
</dbReference>
<dbReference type="InterPro" id="IPR036251">
    <property type="entry name" value="Arg_repress_C_sf"/>
</dbReference>
<keyword evidence="9" id="KW-0028">Amino-acid biosynthesis</keyword>
<dbReference type="InterPro" id="IPR020899">
    <property type="entry name" value="Arg_repress_C"/>
</dbReference>
<accession>A0A0F5IJ46</accession>
<keyword evidence="9" id="KW-0678">Repressor</keyword>
<dbReference type="HAMAP" id="MF_00173">
    <property type="entry name" value="Arg_repressor"/>
    <property type="match status" value="1"/>
</dbReference>
<dbReference type="PRINTS" id="PR01467">
    <property type="entry name" value="ARGREPRESSOR"/>
</dbReference>
<protein>
    <recommendedName>
        <fullName evidence="4 9">Arginine repressor</fullName>
    </recommendedName>
</protein>
<dbReference type="UniPathway" id="UPA00068"/>
<dbReference type="HOGENOM" id="CLU_097103_0_0_10"/>
<comment type="caution">
    <text evidence="12">The sequence shown here is derived from an EMBL/GenBank/DDBJ whole genome shotgun (WGS) entry which is preliminary data.</text>
</comment>
<dbReference type="GO" id="GO:0051259">
    <property type="term" value="P:protein complex oligomerization"/>
    <property type="evidence" value="ECO:0007669"/>
    <property type="project" value="InterPro"/>
</dbReference>
<reference evidence="12 13" key="1">
    <citation type="submission" date="2013-04" db="EMBL/GenBank/DDBJ databases">
        <title>The Genome Sequence of Parabacteroides goldsteinii DSM 19448.</title>
        <authorList>
            <consortium name="The Broad Institute Genomics Platform"/>
            <person name="Earl A."/>
            <person name="Ward D."/>
            <person name="Feldgarden M."/>
            <person name="Gevers D."/>
            <person name="Martens E."/>
            <person name="Sakamoto M."/>
            <person name="Benno Y."/>
            <person name="Song Y."/>
            <person name="Liu C."/>
            <person name="Lee J."/>
            <person name="Bolanos M."/>
            <person name="Vaisanen M.L."/>
            <person name="Finegold S.M."/>
            <person name="Walker B."/>
            <person name="Young S."/>
            <person name="Zeng Q."/>
            <person name="Gargeya S."/>
            <person name="Fitzgerald M."/>
            <person name="Haas B."/>
            <person name="Abouelleil A."/>
            <person name="Allen A.W."/>
            <person name="Alvarado L."/>
            <person name="Arachchi H.M."/>
            <person name="Berlin A.M."/>
            <person name="Chapman S.B."/>
            <person name="Gainer-Dewar J."/>
            <person name="Goldberg J."/>
            <person name="Griggs A."/>
            <person name="Gujja S."/>
            <person name="Hansen M."/>
            <person name="Howarth C."/>
            <person name="Imamovic A."/>
            <person name="Ireland A."/>
            <person name="Larimer J."/>
            <person name="McCowan C."/>
            <person name="Murphy C."/>
            <person name="Pearson M."/>
            <person name="Poon T.W."/>
            <person name="Priest M."/>
            <person name="Roberts A."/>
            <person name="Saif S."/>
            <person name="Shea T."/>
            <person name="Sisk P."/>
            <person name="Sykes S."/>
            <person name="Wortman J."/>
            <person name="Nusbaum C."/>
            <person name="Birren B."/>
        </authorList>
    </citation>
    <scope>NUCLEOTIDE SEQUENCE [LARGE SCALE GENOMIC DNA]</scope>
    <source>
        <strain evidence="12 13">DSM 19448</strain>
    </source>
</reference>
<evidence type="ECO:0000256" key="7">
    <source>
        <dbReference type="ARBA" id="ARBA00023125"/>
    </source>
</evidence>
<dbReference type="InterPro" id="IPR036390">
    <property type="entry name" value="WH_DNA-bd_sf"/>
</dbReference>
<dbReference type="InterPro" id="IPR020900">
    <property type="entry name" value="Arg_repress_DNA-bd"/>
</dbReference>
<dbReference type="Gene3D" id="3.30.1360.40">
    <property type="match status" value="1"/>
</dbReference>
<dbReference type="AlphaFoldDB" id="A0A0F5IJ46"/>
<dbReference type="Gene3D" id="1.10.10.10">
    <property type="entry name" value="Winged helix-like DNA-binding domain superfamily/Winged helix DNA-binding domain"/>
    <property type="match status" value="1"/>
</dbReference>
<dbReference type="InterPro" id="IPR036388">
    <property type="entry name" value="WH-like_DNA-bd_sf"/>
</dbReference>